<keyword evidence="12" id="KW-0963">Cytoplasm</keyword>
<dbReference type="GO" id="GO:0005524">
    <property type="term" value="F:ATP binding"/>
    <property type="evidence" value="ECO:0007669"/>
    <property type="project" value="UniProtKB-UniRule"/>
</dbReference>
<feature type="compositionally biased region" description="Low complexity" evidence="14">
    <location>
        <begin position="458"/>
        <end position="468"/>
    </location>
</feature>
<evidence type="ECO:0000256" key="13">
    <source>
        <dbReference type="SAM" id="Coils"/>
    </source>
</evidence>
<dbReference type="SUPFAM" id="SSF101353">
    <property type="entry name" value="Putative anticodon-binding domain of alanyl-tRNA synthetase (AlaRS)"/>
    <property type="match status" value="1"/>
</dbReference>
<feature type="compositionally biased region" description="Basic and acidic residues" evidence="14">
    <location>
        <begin position="469"/>
        <end position="482"/>
    </location>
</feature>
<sequence length="989" mass="109172">MPAEQNVLPAVEVAESQFGHWPALKVRETFLDYFKQNGHNFWPSSSCIPYEDPTLLFANAGMNQYKPLFLGLADPGSQMGALKRAVNSQKCIRAGGKHNDLDDVGKDTYHHTFFEMLGNWSFGDYFKREAIQMAWELLTKVYGLPADRLYVTYFEGDAKQGLEPDTEARDLWLEMGVAEDHLLTGNAKDNFWEMGATGPCGPCSEIHYDRIGGRNAAHLVNMDDPDVLEIWNNVFMQFNRETDGSLRPLPARHIDTGMGFERLVSVLQDKRSNYDTDVFIPLFERIRELTGARPYAGKLGAEDVDGIDTAYRVVADHVRTLTFAMSDGGVPDKDGRGYVLRRILRRGTRYVRKYFQVPIGHFFGDLVPTLVAQMGGFFPEITKRVDEIKMILNEEEESFARTLDRGERLFEQYASRAKEAGSKTLDGKDVWRLYDTYGFPVDLTQIMAEEQGLTFSESEFEAAQAASKEASKGQGKKEGSEMPKLDVHDLGALEKNDAVPKSDDSFKFALGNVEATVKAIYQASGFHPSSTSPNVAQDKPVGLLLDKTPFYAESGGQQGDTGSIVIDGKAEFVVEDVQSYNGYVLHSGYFKYGELSVGDVVVASYDELRRAPLRSNHTATHILNYGLREVLGDHIDQRGSLVAPTKLRFDFSHKSGIALPELRKIEDISNDWIKRDVPVYSQELPLDLAQKIPGLRAVFGEAYPDPVRVVTLEFDVAEMAKDIENPKWRSTSVEFCGGTHVAKTGDIRRFVIVEESGIAKGIRRVVALTGEDAAAVGRLADEWEAKLDALERNEDRAAQESGLKAFGPALGTQEMSVLRKAALNERYSALRKKIDTAAKAKSTAESKEVQNLVTKYFEENKDATYLIQKADVGSNAKALQAGVAIAKKAGKALYLFSEEATGGLAADGQATKAKVTHVNFVPKDALDKGVDAREWAELVSKSIGGRAGGKAEGAQGVGEEGGTAVDDAILAATRWYLMKTTESHMPLQT</sequence>
<proteinExistence type="inferred from homology"/>
<evidence type="ECO:0000256" key="4">
    <source>
        <dbReference type="ARBA" id="ARBA00022723"/>
    </source>
</evidence>
<keyword evidence="13" id="KW-0175">Coiled coil</keyword>
<dbReference type="Pfam" id="PF26023">
    <property type="entry name" value="ALA1"/>
    <property type="match status" value="1"/>
</dbReference>
<comment type="subunit">
    <text evidence="12">Monomer.</text>
</comment>
<evidence type="ECO:0000256" key="2">
    <source>
        <dbReference type="ARBA" id="ARBA00022555"/>
    </source>
</evidence>
<dbReference type="InterPro" id="IPR009000">
    <property type="entry name" value="Transl_B-barrel_sf"/>
</dbReference>
<feature type="binding site" evidence="12">
    <location>
        <position position="736"/>
    </location>
    <ligand>
        <name>Zn(2+)</name>
        <dbReference type="ChEBI" id="CHEBI:29105"/>
    </ligand>
</feature>
<comment type="function">
    <text evidence="12">Catalyzes the attachment of alanine to tRNA(Ala) in a two-step reaction: alanine is first activated by ATP to form Ala-AMP and then transferred to the acceptor end of tRNA(Ala). Also edits incorrectly charged tRNA(Ala) via its editing domain.</text>
</comment>
<dbReference type="FunFam" id="3.30.930.10:FF:000011">
    <property type="entry name" value="Alanine--tRNA ligase, cytoplasmic"/>
    <property type="match status" value="1"/>
</dbReference>
<dbReference type="PANTHER" id="PTHR11777:SF9">
    <property type="entry name" value="ALANINE--TRNA LIGASE, CYTOPLASMIC"/>
    <property type="match status" value="1"/>
</dbReference>
<evidence type="ECO:0000256" key="6">
    <source>
        <dbReference type="ARBA" id="ARBA00022833"/>
    </source>
</evidence>
<dbReference type="FunFam" id="3.30.980.10:FF:000004">
    <property type="entry name" value="Alanine--tRNA ligase, cytoplasmic"/>
    <property type="match status" value="1"/>
</dbReference>
<dbReference type="OrthoDB" id="2423964at2759"/>
<comment type="similarity">
    <text evidence="1">Belongs to the class-II aminoacyl-tRNA synthetase family. Alax-L subfamily.</text>
</comment>
<dbReference type="InterPro" id="IPR059090">
    <property type="entry name" value="ALA1_helical"/>
</dbReference>
<comment type="cofactor">
    <cofactor evidence="12">
        <name>Zn(2+)</name>
        <dbReference type="ChEBI" id="CHEBI:29105"/>
    </cofactor>
    <text evidence="12">Binds 1 zinc ion per subunit.</text>
</comment>
<evidence type="ECO:0000313" key="17">
    <source>
        <dbReference type="Proteomes" id="UP000245946"/>
    </source>
</evidence>
<keyword evidence="2 12" id="KW-0820">tRNA-binding</keyword>
<feature type="binding site" evidence="12">
    <location>
        <position position="617"/>
    </location>
    <ligand>
        <name>Zn(2+)</name>
        <dbReference type="ChEBI" id="CHEBI:29105"/>
    </ligand>
</feature>
<dbReference type="EC" id="6.1.1.7" evidence="12"/>
<dbReference type="NCBIfam" id="TIGR00344">
    <property type="entry name" value="alaS"/>
    <property type="match status" value="1"/>
</dbReference>
<evidence type="ECO:0000256" key="11">
    <source>
        <dbReference type="ARBA" id="ARBA00048300"/>
    </source>
</evidence>
<keyword evidence="7 12" id="KW-0067">ATP-binding</keyword>
<keyword evidence="12" id="KW-0496">Mitochondrion</keyword>
<dbReference type="SUPFAM" id="SSF50447">
    <property type="entry name" value="Translation proteins"/>
    <property type="match status" value="1"/>
</dbReference>
<dbReference type="GO" id="GO:0070143">
    <property type="term" value="P:mitochondrial alanyl-tRNA aminoacylation"/>
    <property type="evidence" value="ECO:0007669"/>
    <property type="project" value="UniProtKB-UniRule"/>
</dbReference>
<dbReference type="HAMAP" id="MF_00036_B">
    <property type="entry name" value="Ala_tRNA_synth_B"/>
    <property type="match status" value="1"/>
</dbReference>
<reference evidence="16 17" key="1">
    <citation type="journal article" date="2018" name="Mol. Biol. Evol.">
        <title>Broad Genomic Sampling Reveals a Smut Pathogenic Ancestry of the Fungal Clade Ustilaginomycotina.</title>
        <authorList>
            <person name="Kijpornyongpan T."/>
            <person name="Mondo S.J."/>
            <person name="Barry K."/>
            <person name="Sandor L."/>
            <person name="Lee J."/>
            <person name="Lipzen A."/>
            <person name="Pangilinan J."/>
            <person name="LaButti K."/>
            <person name="Hainaut M."/>
            <person name="Henrissat B."/>
            <person name="Grigoriev I.V."/>
            <person name="Spatafora J.W."/>
            <person name="Aime M.C."/>
        </authorList>
    </citation>
    <scope>NUCLEOTIDE SEQUENCE [LARGE SCALE GENOMIC DNA]</scope>
    <source>
        <strain evidence="16 17">MCA 4186</strain>
    </source>
</reference>
<dbReference type="GO" id="GO:0000049">
    <property type="term" value="F:tRNA binding"/>
    <property type="evidence" value="ECO:0007669"/>
    <property type="project" value="UniProtKB-KW"/>
</dbReference>
<evidence type="ECO:0000256" key="8">
    <source>
        <dbReference type="ARBA" id="ARBA00022884"/>
    </source>
</evidence>
<keyword evidence="3 12" id="KW-0436">Ligase</keyword>
<dbReference type="AlphaFoldDB" id="A0A316ZHK3"/>
<dbReference type="Pfam" id="PF07973">
    <property type="entry name" value="tRNA_SAD"/>
    <property type="match status" value="1"/>
</dbReference>
<accession>A0A316ZHK3</accession>
<dbReference type="PANTHER" id="PTHR11777">
    <property type="entry name" value="ALANYL-TRNA SYNTHETASE"/>
    <property type="match status" value="1"/>
</dbReference>
<dbReference type="STRING" id="58919.A0A316ZHK3"/>
<evidence type="ECO:0000256" key="14">
    <source>
        <dbReference type="SAM" id="MobiDB-lite"/>
    </source>
</evidence>
<dbReference type="GO" id="GO:0008270">
    <property type="term" value="F:zinc ion binding"/>
    <property type="evidence" value="ECO:0007669"/>
    <property type="project" value="UniProtKB-UniRule"/>
</dbReference>
<protein>
    <recommendedName>
        <fullName evidence="12">Alanine--tRNA ligase</fullName>
        <ecNumber evidence="12">6.1.1.7</ecNumber>
    </recommendedName>
    <alternativeName>
        <fullName evidence="12">Alanyl-tRNA synthetase</fullName>
        <shortName evidence="12">AlaRS</shortName>
    </alternativeName>
</protein>
<dbReference type="InterPro" id="IPR002318">
    <property type="entry name" value="Ala-tRNA-lgiase_IIc"/>
</dbReference>
<dbReference type="Proteomes" id="UP000245946">
    <property type="component" value="Unassembled WGS sequence"/>
</dbReference>
<dbReference type="InterPro" id="IPR045864">
    <property type="entry name" value="aa-tRNA-synth_II/BPL/LPL"/>
</dbReference>
<dbReference type="Gene3D" id="2.40.30.130">
    <property type="match status" value="1"/>
</dbReference>
<dbReference type="Gene3D" id="3.10.310.40">
    <property type="match status" value="1"/>
</dbReference>
<dbReference type="PRINTS" id="PR00980">
    <property type="entry name" value="TRNASYNTHALA"/>
</dbReference>
<dbReference type="Gene3D" id="3.30.980.10">
    <property type="entry name" value="Threonyl-trna Synthetase, Chain A, domain 2"/>
    <property type="match status" value="1"/>
</dbReference>
<dbReference type="FunFam" id="2.40.30.130:FF:000004">
    <property type="entry name" value="Alanine--tRNA ligase"/>
    <property type="match status" value="1"/>
</dbReference>
<dbReference type="GO" id="GO:0004813">
    <property type="term" value="F:alanine-tRNA ligase activity"/>
    <property type="evidence" value="ECO:0007669"/>
    <property type="project" value="UniProtKB-UniRule"/>
</dbReference>
<dbReference type="Pfam" id="PF01411">
    <property type="entry name" value="tRNA-synt_2c"/>
    <property type="match status" value="1"/>
</dbReference>
<keyword evidence="17" id="KW-1185">Reference proteome</keyword>
<keyword evidence="8 12" id="KW-0694">RNA-binding</keyword>
<feature type="domain" description="Alanyl-transfer RNA synthetases family profile" evidence="15">
    <location>
        <begin position="21"/>
        <end position="779"/>
    </location>
</feature>
<dbReference type="SMART" id="SM00863">
    <property type="entry name" value="tRNA_SAD"/>
    <property type="match status" value="1"/>
</dbReference>
<dbReference type="InterPro" id="IPR018163">
    <property type="entry name" value="Thr/Ala-tRNA-synth_IIc_edit"/>
</dbReference>
<evidence type="ECO:0000256" key="12">
    <source>
        <dbReference type="HAMAP-Rule" id="MF_03133"/>
    </source>
</evidence>
<keyword evidence="6 12" id="KW-0862">Zinc</keyword>
<feature type="binding site" evidence="12">
    <location>
        <position position="740"/>
    </location>
    <ligand>
        <name>Zn(2+)</name>
        <dbReference type="ChEBI" id="CHEBI:29105"/>
    </ligand>
</feature>
<dbReference type="EMBL" id="KZ819285">
    <property type="protein sequence ID" value="PWO00515.1"/>
    <property type="molecule type" value="Genomic_DNA"/>
</dbReference>
<organism evidence="16 17">
    <name type="scientific">Tilletiopsis washingtonensis</name>
    <dbReference type="NCBI Taxonomy" id="58919"/>
    <lineage>
        <taxon>Eukaryota</taxon>
        <taxon>Fungi</taxon>
        <taxon>Dikarya</taxon>
        <taxon>Basidiomycota</taxon>
        <taxon>Ustilaginomycotina</taxon>
        <taxon>Exobasidiomycetes</taxon>
        <taxon>Entylomatales</taxon>
        <taxon>Entylomatales incertae sedis</taxon>
        <taxon>Tilletiopsis</taxon>
    </lineage>
</organism>
<feature type="coiled-coil region" evidence="13">
    <location>
        <begin position="773"/>
        <end position="840"/>
    </location>
</feature>
<keyword evidence="10 12" id="KW-0030">Aminoacyl-tRNA synthetase</keyword>
<evidence type="ECO:0000256" key="9">
    <source>
        <dbReference type="ARBA" id="ARBA00022917"/>
    </source>
</evidence>
<dbReference type="Gene3D" id="3.30.930.10">
    <property type="entry name" value="Bira Bifunctional Protein, Domain 2"/>
    <property type="match status" value="1"/>
</dbReference>
<evidence type="ECO:0000256" key="1">
    <source>
        <dbReference type="ARBA" id="ARBA00008429"/>
    </source>
</evidence>
<feature type="binding site" evidence="12">
    <location>
        <position position="621"/>
    </location>
    <ligand>
        <name>Zn(2+)</name>
        <dbReference type="ChEBI" id="CHEBI:29105"/>
    </ligand>
</feature>
<dbReference type="InterPro" id="IPR018162">
    <property type="entry name" value="Ala-tRNA-ligase_IIc_anticod-bd"/>
</dbReference>
<feature type="region of interest" description="Disordered" evidence="14">
    <location>
        <begin position="458"/>
        <end position="482"/>
    </location>
</feature>
<dbReference type="GO" id="GO:0002161">
    <property type="term" value="F:aminoacyl-tRNA deacylase activity"/>
    <property type="evidence" value="ECO:0007669"/>
    <property type="project" value="TreeGrafter"/>
</dbReference>
<dbReference type="SUPFAM" id="SSF55186">
    <property type="entry name" value="ThrRS/AlaRS common domain"/>
    <property type="match status" value="1"/>
</dbReference>
<keyword evidence="5 12" id="KW-0547">Nucleotide-binding</keyword>
<dbReference type="GO" id="GO:0005739">
    <property type="term" value="C:mitochondrion"/>
    <property type="evidence" value="ECO:0007669"/>
    <property type="project" value="UniProtKB-SubCell"/>
</dbReference>
<evidence type="ECO:0000259" key="15">
    <source>
        <dbReference type="PROSITE" id="PS50860"/>
    </source>
</evidence>
<dbReference type="CDD" id="cd00673">
    <property type="entry name" value="AlaRS_core"/>
    <property type="match status" value="1"/>
</dbReference>
<dbReference type="InterPro" id="IPR012947">
    <property type="entry name" value="tRNA_SAD"/>
</dbReference>
<dbReference type="InterPro" id="IPR018165">
    <property type="entry name" value="Ala-tRNA-synth_IIc_core"/>
</dbReference>
<dbReference type="InterPro" id="IPR023033">
    <property type="entry name" value="Ala_tRNA_ligase_euk/bac"/>
</dbReference>
<evidence type="ECO:0000256" key="7">
    <source>
        <dbReference type="ARBA" id="ARBA00022840"/>
    </source>
</evidence>
<evidence type="ECO:0000256" key="10">
    <source>
        <dbReference type="ARBA" id="ARBA00023146"/>
    </source>
</evidence>
<keyword evidence="4 12" id="KW-0479">Metal-binding</keyword>
<name>A0A316ZHK3_9BASI</name>
<evidence type="ECO:0000256" key="3">
    <source>
        <dbReference type="ARBA" id="ARBA00022598"/>
    </source>
</evidence>
<dbReference type="SUPFAM" id="SSF55681">
    <property type="entry name" value="Class II aaRS and biotin synthetases"/>
    <property type="match status" value="1"/>
</dbReference>
<keyword evidence="9 12" id="KW-0648">Protein biosynthesis</keyword>
<evidence type="ECO:0000256" key="5">
    <source>
        <dbReference type="ARBA" id="ARBA00022741"/>
    </source>
</evidence>
<comment type="subcellular location">
    <subcellularLocation>
        <location evidence="12">Mitochondrion</location>
    </subcellularLocation>
    <subcellularLocation>
        <location evidence="12">Cytoplasm</location>
    </subcellularLocation>
</comment>
<dbReference type="InterPro" id="IPR018164">
    <property type="entry name" value="Ala-tRNA-synth_IIc_N"/>
</dbReference>
<comment type="catalytic activity">
    <reaction evidence="11 12">
        <text>tRNA(Ala) + L-alanine + ATP = L-alanyl-tRNA(Ala) + AMP + diphosphate</text>
        <dbReference type="Rhea" id="RHEA:12540"/>
        <dbReference type="Rhea" id="RHEA-COMP:9657"/>
        <dbReference type="Rhea" id="RHEA-COMP:9923"/>
        <dbReference type="ChEBI" id="CHEBI:30616"/>
        <dbReference type="ChEBI" id="CHEBI:33019"/>
        <dbReference type="ChEBI" id="CHEBI:57972"/>
        <dbReference type="ChEBI" id="CHEBI:78442"/>
        <dbReference type="ChEBI" id="CHEBI:78497"/>
        <dbReference type="ChEBI" id="CHEBI:456215"/>
        <dbReference type="EC" id="6.1.1.7"/>
    </reaction>
</comment>
<dbReference type="InterPro" id="IPR050058">
    <property type="entry name" value="Ala-tRNA_ligase"/>
</dbReference>
<evidence type="ECO:0000313" key="16">
    <source>
        <dbReference type="EMBL" id="PWO00515.1"/>
    </source>
</evidence>
<dbReference type="PROSITE" id="PS50860">
    <property type="entry name" value="AA_TRNA_LIGASE_II_ALA"/>
    <property type="match status" value="1"/>
</dbReference>
<gene>
    <name evidence="12" type="primary">ALA1</name>
    <name evidence="16" type="ORF">FA09DRAFT_293734</name>
</gene>
<comment type="domain">
    <text evidence="12">Consists of three domains; the N-terminal catalytic domain, the editing domain and the C-terminal C-Ala domain. The editing domain removes incorrectly charged amino acids, while the C-Ala domain, along with tRNA(Ala), serves as a bridge to cooperatively bring together the editing and aminoacylation centers thus stimulating deacylation of misacylated tRNAs.</text>
</comment>